<accession>A0A1B2DEA7</accession>
<protein>
    <recommendedName>
        <fullName evidence="2">Sulfatase-modifying factor enzyme domain-containing protein</fullName>
    </recommendedName>
</protein>
<gene>
    <name evidence="1" type="ORF">BBD42_05830</name>
</gene>
<reference evidence="1" key="1">
    <citation type="submission" date="2016-08" db="EMBL/GenBank/DDBJ databases">
        <title>Complete Genome Seqeunce of Paenibacillus sp. BIHB 4019 from tea rhizoplane.</title>
        <authorList>
            <person name="Thakur R."/>
            <person name="Swarnkar M.K."/>
            <person name="Gulati A."/>
        </authorList>
    </citation>
    <scope>NUCLEOTIDE SEQUENCE [LARGE SCALE GENOMIC DNA]</scope>
    <source>
        <strain evidence="1">BIHB4019</strain>
    </source>
</reference>
<dbReference type="RefSeq" id="WP_099517406.1">
    <property type="nucleotide sequence ID" value="NZ_CP016808.1"/>
</dbReference>
<dbReference type="InterPro" id="IPR042095">
    <property type="entry name" value="SUMF_sf"/>
</dbReference>
<sequence length="333" mass="38610">MDVLNRTEWNRLSGLQKQEVLQDKLPEGFSFCRLERFERYGQSMETVVSAYKGIEFVFVPGDEVTLGWDNWFEEPDSTARMDSEKNLMKVGKSFKKPEDKLRRMMTPVRTAAIGPMLVERNTQPIGWTELAAEGLDAENDAELLGRLEAFRQSTNGNREYYPSYRLDRDGEHIRIYLFNDSENFEDWADSTLNQGFDIPTEDEWEYLYGAGCRTLFPWGDGMDYSMNLKYFEELKNDRETSTPTGAISHSYDLELPNVFGLRFLGDPYQKELTKTEDGESTGKGGEGGANHSGGLGVFFSYLPTAVYYRDKHEDEQEWVEWLDQLHYRRIVRL</sequence>
<evidence type="ECO:0008006" key="2">
    <source>
        <dbReference type="Google" id="ProtNLM"/>
    </source>
</evidence>
<organism evidence="1">
    <name type="scientific">Paenibacillus sp. BIHB 4019</name>
    <dbReference type="NCBI Taxonomy" id="1870819"/>
    <lineage>
        <taxon>Bacteria</taxon>
        <taxon>Bacillati</taxon>
        <taxon>Bacillota</taxon>
        <taxon>Bacilli</taxon>
        <taxon>Bacillales</taxon>
        <taxon>Paenibacillaceae</taxon>
        <taxon>Paenibacillus</taxon>
    </lineage>
</organism>
<evidence type="ECO:0000313" key="1">
    <source>
        <dbReference type="EMBL" id="ANY66030.1"/>
    </source>
</evidence>
<name>A0A1B2DEA7_9BACL</name>
<dbReference type="InterPro" id="IPR016187">
    <property type="entry name" value="CTDL_fold"/>
</dbReference>
<dbReference type="SUPFAM" id="SSF56436">
    <property type="entry name" value="C-type lectin-like"/>
    <property type="match status" value="1"/>
</dbReference>
<dbReference type="Gene3D" id="3.90.1580.10">
    <property type="entry name" value="paralog of FGE (formylglycine-generating enzyme)"/>
    <property type="match status" value="1"/>
</dbReference>
<proteinExistence type="predicted"/>
<dbReference type="AlphaFoldDB" id="A0A1B2DEA7"/>
<dbReference type="EMBL" id="CP016808">
    <property type="protein sequence ID" value="ANY66030.1"/>
    <property type="molecule type" value="Genomic_DNA"/>
</dbReference>